<sequence>MRFSNTVHPAISVVADMGAIGHPNQVLSGLLR</sequence>
<evidence type="ECO:0000313" key="2">
    <source>
        <dbReference type="Proteomes" id="UP000198844"/>
    </source>
</evidence>
<accession>A0A1I7ERX9</accession>
<evidence type="ECO:0000313" key="1">
    <source>
        <dbReference type="EMBL" id="SFU26660.1"/>
    </source>
</evidence>
<name>A0A1I7ERX9_9BURK</name>
<organism evidence="1 2">
    <name type="scientific">Paraburkholderia aspalathi</name>
    <dbReference type="NCBI Taxonomy" id="1324617"/>
    <lineage>
        <taxon>Bacteria</taxon>
        <taxon>Pseudomonadati</taxon>
        <taxon>Pseudomonadota</taxon>
        <taxon>Betaproteobacteria</taxon>
        <taxon>Burkholderiales</taxon>
        <taxon>Burkholderiaceae</taxon>
        <taxon>Paraburkholderia</taxon>
    </lineage>
</organism>
<dbReference type="AlphaFoldDB" id="A0A1I7ERX9"/>
<reference evidence="1 2" key="1">
    <citation type="submission" date="2016-10" db="EMBL/GenBank/DDBJ databases">
        <authorList>
            <person name="de Groot N.N."/>
        </authorList>
    </citation>
    <scope>NUCLEOTIDE SEQUENCE [LARGE SCALE GENOMIC DNA]</scope>
    <source>
        <strain evidence="1 2">LMG 27731</strain>
    </source>
</reference>
<gene>
    <name evidence="1" type="ORF">SAMN05192563_106223</name>
</gene>
<protein>
    <submittedName>
        <fullName evidence="1">Uncharacterized protein</fullName>
    </submittedName>
</protein>
<proteinExistence type="predicted"/>
<dbReference type="Proteomes" id="UP000198844">
    <property type="component" value="Unassembled WGS sequence"/>
</dbReference>
<dbReference type="EMBL" id="FPBH01000062">
    <property type="protein sequence ID" value="SFU26660.1"/>
    <property type="molecule type" value="Genomic_DNA"/>
</dbReference>